<dbReference type="AlphaFoldDB" id="A0AAU9BY23"/>
<feature type="chain" id="PRO_5043605638" description="PepSY domain-containing protein" evidence="1">
    <location>
        <begin position="21"/>
        <end position="82"/>
    </location>
</feature>
<evidence type="ECO:0000259" key="2">
    <source>
        <dbReference type="Pfam" id="PF03413"/>
    </source>
</evidence>
<reference evidence="4" key="1">
    <citation type="journal article" date="2024" name="Int. J. Syst. Evol. Microbiol.">
        <title>Methylomarinovum tepidoasis sp. nov., a moderately thermophilic methanotroph of the family Methylothermaceae isolated from a deep-sea hydrothermal field.</title>
        <authorList>
            <person name="Hirayama H."/>
            <person name="Takaki Y."/>
            <person name="Abe M."/>
            <person name="Miyazaki M."/>
            <person name="Uematsu K."/>
            <person name="Matsui Y."/>
            <person name="Takai K."/>
        </authorList>
    </citation>
    <scope>NUCLEOTIDE SEQUENCE [LARGE SCALE GENOMIC DNA]</scope>
    <source>
        <strain evidence="4">IN45</strain>
    </source>
</reference>
<proteinExistence type="predicted"/>
<dbReference type="Gene3D" id="3.10.450.40">
    <property type="match status" value="1"/>
</dbReference>
<keyword evidence="4" id="KW-1185">Reference proteome</keyword>
<dbReference type="EMBL" id="AP024718">
    <property type="protein sequence ID" value="BCX88393.1"/>
    <property type="molecule type" value="Genomic_DNA"/>
</dbReference>
<dbReference type="KEGG" id="meiy:MIN45_P0762"/>
<accession>A0AAU9BY23</accession>
<organism evidence="3 4">
    <name type="scientific">Methylomarinovum tepidoasis</name>
    <dbReference type="NCBI Taxonomy" id="2840183"/>
    <lineage>
        <taxon>Bacteria</taxon>
        <taxon>Pseudomonadati</taxon>
        <taxon>Pseudomonadota</taxon>
        <taxon>Gammaproteobacteria</taxon>
        <taxon>Methylococcales</taxon>
        <taxon>Methylothermaceae</taxon>
        <taxon>Methylomarinovum</taxon>
    </lineage>
</organism>
<feature type="signal peptide" evidence="1">
    <location>
        <begin position="1"/>
        <end position="20"/>
    </location>
</feature>
<gene>
    <name evidence="3" type="ORF">MIN45_P0762</name>
</gene>
<evidence type="ECO:0000313" key="3">
    <source>
        <dbReference type="EMBL" id="BCX88393.1"/>
    </source>
</evidence>
<dbReference type="Pfam" id="PF03413">
    <property type="entry name" value="PepSY"/>
    <property type="match status" value="1"/>
</dbReference>
<evidence type="ECO:0000256" key="1">
    <source>
        <dbReference type="SAM" id="SignalP"/>
    </source>
</evidence>
<evidence type="ECO:0000313" key="4">
    <source>
        <dbReference type="Proteomes" id="UP001321450"/>
    </source>
</evidence>
<dbReference type="RefSeq" id="WP_286293510.1">
    <property type="nucleotide sequence ID" value="NZ_AP024718.1"/>
</dbReference>
<keyword evidence="1" id="KW-0732">Signal</keyword>
<feature type="domain" description="PepSY" evidence="2">
    <location>
        <begin position="21"/>
        <end position="79"/>
    </location>
</feature>
<name>A0AAU9BY23_9GAMM</name>
<protein>
    <recommendedName>
        <fullName evidence="2">PepSY domain-containing protein</fullName>
    </recommendedName>
</protein>
<dbReference type="Proteomes" id="UP001321450">
    <property type="component" value="Chromosome"/>
</dbReference>
<dbReference type="InterPro" id="IPR025711">
    <property type="entry name" value="PepSY"/>
</dbReference>
<sequence>MKPIRIALVLGIALITSRVAAITVEEAAKAVQQEVKGRVLGAKTVTEDGRKIHVIRILTPDGRVRHIRVDAASGRILKETSK</sequence>